<dbReference type="Gene3D" id="3.30.420.10">
    <property type="entry name" value="Ribonuclease H-like superfamily/Ribonuclease H"/>
    <property type="match status" value="1"/>
</dbReference>
<proteinExistence type="predicted"/>
<keyword evidence="2" id="KW-1185">Reference proteome</keyword>
<dbReference type="GO" id="GO:0003676">
    <property type="term" value="F:nucleic acid binding"/>
    <property type="evidence" value="ECO:0007669"/>
    <property type="project" value="InterPro"/>
</dbReference>
<name>A0A3B4XVF3_SERLL</name>
<dbReference type="GeneTree" id="ENSGT01140000284037"/>
<sequence>HENGTDGRMCVRAGVRACVRACVRHEKRPDEGWLHVLWSDETKINLFGVDLARDGHNDCTVPTMKHGGGTVLIRGSSAKGVGEMTFIDDTMNANKKNSCSFN</sequence>
<protein>
    <submittedName>
        <fullName evidence="1">Uncharacterized protein</fullName>
    </submittedName>
</protein>
<evidence type="ECO:0000313" key="1">
    <source>
        <dbReference type="Ensembl" id="ENSSLDP00000019626.1"/>
    </source>
</evidence>
<evidence type="ECO:0000313" key="2">
    <source>
        <dbReference type="Proteomes" id="UP000261360"/>
    </source>
</evidence>
<dbReference type="Ensembl" id="ENSSLDT00000020286.1">
    <property type="protein sequence ID" value="ENSSLDP00000019626.1"/>
    <property type="gene ID" value="ENSSLDG00000015393.1"/>
</dbReference>
<dbReference type="Proteomes" id="UP000261360">
    <property type="component" value="Unplaced"/>
</dbReference>
<organism evidence="1 2">
    <name type="scientific">Seriola lalandi dorsalis</name>
    <dbReference type="NCBI Taxonomy" id="1841481"/>
    <lineage>
        <taxon>Eukaryota</taxon>
        <taxon>Metazoa</taxon>
        <taxon>Chordata</taxon>
        <taxon>Craniata</taxon>
        <taxon>Vertebrata</taxon>
        <taxon>Euteleostomi</taxon>
        <taxon>Actinopterygii</taxon>
        <taxon>Neopterygii</taxon>
        <taxon>Teleostei</taxon>
        <taxon>Neoteleostei</taxon>
        <taxon>Acanthomorphata</taxon>
        <taxon>Carangaria</taxon>
        <taxon>Carangiformes</taxon>
        <taxon>Carangidae</taxon>
        <taxon>Seriola</taxon>
    </lineage>
</organism>
<reference evidence="1" key="2">
    <citation type="submission" date="2025-09" db="UniProtKB">
        <authorList>
            <consortium name="Ensembl"/>
        </authorList>
    </citation>
    <scope>IDENTIFICATION</scope>
</reference>
<accession>A0A3B4XVF3</accession>
<reference evidence="1" key="1">
    <citation type="submission" date="2025-08" db="UniProtKB">
        <authorList>
            <consortium name="Ensembl"/>
        </authorList>
    </citation>
    <scope>IDENTIFICATION</scope>
</reference>
<dbReference type="AlphaFoldDB" id="A0A3B4XVF3"/>
<dbReference type="InterPro" id="IPR036397">
    <property type="entry name" value="RNaseH_sf"/>
</dbReference>
<dbReference type="STRING" id="1841481.ENSSLDP00000019626"/>